<feature type="compositionally biased region" description="Gly residues" evidence="6">
    <location>
        <begin position="10"/>
        <end position="19"/>
    </location>
</feature>
<protein>
    <recommendedName>
        <fullName evidence="5">Flavin prenyltransferase UbiX</fullName>
        <ecNumber evidence="5">2.5.1.129</ecNumber>
    </recommendedName>
</protein>
<feature type="binding site" evidence="5">
    <location>
        <position position="215"/>
    </location>
    <ligand>
        <name>dimethylallyl phosphate</name>
        <dbReference type="ChEBI" id="CHEBI:88052"/>
    </ligand>
</feature>
<feature type="compositionally biased region" description="Gly residues" evidence="6">
    <location>
        <begin position="233"/>
        <end position="254"/>
    </location>
</feature>
<feature type="binding site" evidence="5">
    <location>
        <begin position="33"/>
        <end position="35"/>
    </location>
    <ligand>
        <name>FMN</name>
        <dbReference type="ChEBI" id="CHEBI:58210"/>
    </ligand>
</feature>
<dbReference type="SUPFAM" id="SSF52507">
    <property type="entry name" value="Homo-oligomeric flavin-containing Cys decarboxylases, HFCD"/>
    <property type="match status" value="1"/>
</dbReference>
<feature type="binding site" evidence="5">
    <location>
        <position position="59"/>
    </location>
    <ligand>
        <name>FMN</name>
        <dbReference type="ChEBI" id="CHEBI:58210"/>
    </ligand>
</feature>
<proteinExistence type="inferred from homology"/>
<accession>A0ABX0ZWY2</accession>
<dbReference type="EMBL" id="JAATEJ010000033">
    <property type="protein sequence ID" value="NJP47691.1"/>
    <property type="molecule type" value="Genomic_DNA"/>
</dbReference>
<comment type="caution">
    <text evidence="5">Lacks conserved residue(s) required for the propagation of feature annotation.</text>
</comment>
<comment type="similarity">
    <text evidence="5">Belongs to the UbiX/PAD1 family.</text>
</comment>
<evidence type="ECO:0000256" key="5">
    <source>
        <dbReference type="HAMAP-Rule" id="MF_01984"/>
    </source>
</evidence>
<evidence type="ECO:0000313" key="8">
    <source>
        <dbReference type="EMBL" id="NJP47691.1"/>
    </source>
</evidence>
<feature type="region of interest" description="Disordered" evidence="6">
    <location>
        <begin position="233"/>
        <end position="268"/>
    </location>
</feature>
<feature type="compositionally biased region" description="Low complexity" evidence="6">
    <location>
        <begin position="255"/>
        <end position="268"/>
    </location>
</feature>
<dbReference type="NCBIfam" id="TIGR00421">
    <property type="entry name" value="ubiX_pad"/>
    <property type="match status" value="1"/>
</dbReference>
<dbReference type="InterPro" id="IPR036551">
    <property type="entry name" value="Flavin_trans-like"/>
</dbReference>
<organism evidence="8 9">
    <name type="scientific">Actinacidiphila epipremni</name>
    <dbReference type="NCBI Taxonomy" id="2053013"/>
    <lineage>
        <taxon>Bacteria</taxon>
        <taxon>Bacillati</taxon>
        <taxon>Actinomycetota</taxon>
        <taxon>Actinomycetes</taxon>
        <taxon>Kitasatosporales</taxon>
        <taxon>Streptomycetaceae</taxon>
        <taxon>Actinacidiphila</taxon>
    </lineage>
</organism>
<dbReference type="Proteomes" id="UP000734511">
    <property type="component" value="Unassembled WGS sequence"/>
</dbReference>
<evidence type="ECO:0000256" key="3">
    <source>
        <dbReference type="ARBA" id="ARBA00022643"/>
    </source>
</evidence>
<dbReference type="InterPro" id="IPR003382">
    <property type="entry name" value="Flavoprotein"/>
</dbReference>
<keyword evidence="1 5" id="KW-0637">Prenyltransferase</keyword>
<comment type="caution">
    <text evidence="8">The sequence shown here is derived from an EMBL/GenBank/DDBJ whole genome shotgun (WGS) entry which is preliminary data.</text>
</comment>
<reference evidence="8 9" key="1">
    <citation type="submission" date="2020-03" db="EMBL/GenBank/DDBJ databases">
        <title>WGS of actinomycetes isolated from Thailand.</title>
        <authorList>
            <person name="Thawai C."/>
        </authorList>
    </citation>
    <scope>NUCLEOTIDE SEQUENCE [LARGE SCALE GENOMIC DNA]</scope>
    <source>
        <strain evidence="8 9">PRB2-1</strain>
    </source>
</reference>
<keyword evidence="4 5" id="KW-0808">Transferase</keyword>
<dbReference type="Gene3D" id="3.40.50.1950">
    <property type="entry name" value="Flavin prenyltransferase-like"/>
    <property type="match status" value="1"/>
</dbReference>
<dbReference type="HAMAP" id="MF_01984">
    <property type="entry name" value="ubiX_pad"/>
    <property type="match status" value="1"/>
</dbReference>
<evidence type="ECO:0000256" key="4">
    <source>
        <dbReference type="ARBA" id="ARBA00022679"/>
    </source>
</evidence>
<feature type="binding site" evidence="5">
    <location>
        <position position="199"/>
    </location>
    <ligand>
        <name>dimethylallyl phosphate</name>
        <dbReference type="ChEBI" id="CHEBI:88052"/>
    </ligand>
</feature>
<comment type="function">
    <text evidence="5">Flavin prenyltransferase that catalyzes the synthesis of the prenylated FMN cofactor (prenyl-FMN) for 4-hydroxy-3-polyprenylbenzoic acid decarboxylase UbiD. The prenyltransferase is metal-independent and links a dimethylallyl moiety from dimethylallyl monophosphate (DMAP) to the flavin N5 and C6 atoms of FMN.</text>
</comment>
<gene>
    <name evidence="5" type="primary">ubiX</name>
    <name evidence="8" type="ORF">HCN08_30435</name>
</gene>
<feature type="region of interest" description="Disordered" evidence="6">
    <location>
        <begin position="1"/>
        <end position="26"/>
    </location>
</feature>
<evidence type="ECO:0000256" key="2">
    <source>
        <dbReference type="ARBA" id="ARBA00022630"/>
    </source>
</evidence>
<dbReference type="InterPro" id="IPR004507">
    <property type="entry name" value="UbiX-like"/>
</dbReference>
<sequence length="268" mass="27054">MSEAEDTAAGGTGEGGPGGRTRPRTPWVVGVSGASGTPYAAAVVRGLLAAGEDVDLVVSRAARLTLLDETGGPFRDAHWRTDLARVLARGADGTPDAHPAQDLARVRHWPAGDLAAGPSSGSYPAKGMLVVPASTACVAGVALGLSKDLLQRAASVTLKERRPLVVAVRETPLNGQTLRHLVALDDAGAVVLPASPAFYTGARYIQDLVDFVAGRVLDAAGVPHALYRRWEGGLGQTGPASGEGSGPAGPGQNGPGQADAQGAGPSMP</sequence>
<evidence type="ECO:0000256" key="1">
    <source>
        <dbReference type="ARBA" id="ARBA00022602"/>
    </source>
</evidence>
<keyword evidence="9" id="KW-1185">Reference proteome</keyword>
<feature type="binding site" evidence="5">
    <location>
        <position position="169"/>
    </location>
    <ligand>
        <name>FMN</name>
        <dbReference type="ChEBI" id="CHEBI:58210"/>
    </ligand>
</feature>
<evidence type="ECO:0000313" key="9">
    <source>
        <dbReference type="Proteomes" id="UP000734511"/>
    </source>
</evidence>
<dbReference type="EC" id="2.5.1.129" evidence="5"/>
<evidence type="ECO:0000256" key="6">
    <source>
        <dbReference type="SAM" id="MobiDB-lite"/>
    </source>
</evidence>
<keyword evidence="2 5" id="KW-0285">Flavoprotein</keyword>
<keyword evidence="3 5" id="KW-0288">FMN</keyword>
<evidence type="ECO:0000259" key="7">
    <source>
        <dbReference type="Pfam" id="PF02441"/>
    </source>
</evidence>
<name>A0ABX0ZWY2_9ACTN</name>
<feature type="domain" description="Flavoprotein" evidence="7">
    <location>
        <begin position="27"/>
        <end position="219"/>
    </location>
</feature>
<dbReference type="Pfam" id="PF02441">
    <property type="entry name" value="Flavoprotein"/>
    <property type="match status" value="1"/>
</dbReference>
<comment type="catalytic activity">
    <reaction evidence="5">
        <text>dimethylallyl phosphate + FMNH2 = prenylated FMNH2 + phosphate</text>
        <dbReference type="Rhea" id="RHEA:37743"/>
        <dbReference type="ChEBI" id="CHEBI:43474"/>
        <dbReference type="ChEBI" id="CHEBI:57618"/>
        <dbReference type="ChEBI" id="CHEBI:87467"/>
        <dbReference type="ChEBI" id="CHEBI:88052"/>
        <dbReference type="EC" id="2.5.1.129"/>
    </reaction>
</comment>